<accession>I3D4I9</accession>
<gene>
    <name evidence="1" type="ORF">BD31_I1822</name>
</gene>
<dbReference type="AlphaFoldDB" id="I3D4I9"/>
<name>I3D4I9_9ARCH</name>
<organism evidence="1 2">
    <name type="scientific">Candidatus Nitrosopumilus salarius BD31</name>
    <dbReference type="NCBI Taxonomy" id="859350"/>
    <lineage>
        <taxon>Archaea</taxon>
        <taxon>Nitrososphaerota</taxon>
        <taxon>Nitrososphaeria</taxon>
        <taxon>Nitrosopumilales</taxon>
        <taxon>Nitrosopumilaceae</taxon>
        <taxon>Nitrosopumilus</taxon>
    </lineage>
</organism>
<dbReference type="EMBL" id="AEXL02000037">
    <property type="protein sequence ID" value="EIJ66632.1"/>
    <property type="molecule type" value="Genomic_DNA"/>
</dbReference>
<dbReference type="PANTHER" id="PTHR36216:SF1">
    <property type="entry name" value="HTH ARSR-TYPE DOMAIN-CONTAINING PROTEIN"/>
    <property type="match status" value="1"/>
</dbReference>
<sequence>MESKIDFLNDKYAKLILKSTSVPKPANDISEETGIPLGTVYRRLEILKNAGFLQVAGHIEDGVKVKTYHNKPKRYHISNPRISFLLEIIQKNPAISYRDIQKISGYPFGTLSNSLSNLQKDSRIIVKRSSRRTHYFPSHTPPTEFPVLINLRKETAKKIIMFLVDNKNGTYSDFKKCTNKAPSTVSLTLTNLVEEKIIKRVSGFQPHFELQDVQFVQNILAKITPSNIDKMKDRFADTFSYF</sequence>
<dbReference type="PATRIC" id="fig|859350.6.peg.366"/>
<evidence type="ECO:0000313" key="1">
    <source>
        <dbReference type="EMBL" id="EIJ66632.1"/>
    </source>
</evidence>
<evidence type="ECO:0000313" key="2">
    <source>
        <dbReference type="Proteomes" id="UP000003423"/>
    </source>
</evidence>
<reference evidence="1 2" key="1">
    <citation type="journal article" date="2012" name="J. Bacteriol.">
        <title>Genome sequence of "Candidatus Nitrosopumilus salaria" BD31, an ammonia-oxidizing archaeon from the San Francisco Bay estuary.</title>
        <authorList>
            <person name="Mosier A.C."/>
            <person name="Allen E.E."/>
            <person name="Kim M."/>
            <person name="Ferriera S."/>
            <person name="Francis C.A."/>
        </authorList>
    </citation>
    <scope>NUCLEOTIDE SEQUENCE [LARGE SCALE GENOMIC DNA]</scope>
    <source>
        <strain evidence="1 2">BD31</strain>
    </source>
</reference>
<dbReference type="Proteomes" id="UP000003423">
    <property type="component" value="Unassembled WGS sequence"/>
</dbReference>
<dbReference type="PANTHER" id="PTHR36216">
    <property type="entry name" value="TRANSCRIPTIONAL REGULATOR, TRMB"/>
    <property type="match status" value="1"/>
</dbReference>
<keyword evidence="2" id="KW-1185">Reference proteome</keyword>
<comment type="caution">
    <text evidence="1">The sequence shown here is derived from an EMBL/GenBank/DDBJ whole genome shotgun (WGS) entry which is preliminary data.</text>
</comment>
<dbReference type="InterPro" id="IPR036388">
    <property type="entry name" value="WH-like_DNA-bd_sf"/>
</dbReference>
<dbReference type="RefSeq" id="WP_008297598.1">
    <property type="nucleotide sequence ID" value="NZ_AEXL02000037.1"/>
</dbReference>
<dbReference type="InterPro" id="IPR011991">
    <property type="entry name" value="ArsR-like_HTH"/>
</dbReference>
<dbReference type="SUPFAM" id="SSF46785">
    <property type="entry name" value="Winged helix' DNA-binding domain"/>
    <property type="match status" value="3"/>
</dbReference>
<dbReference type="Gene3D" id="1.10.10.10">
    <property type="entry name" value="Winged helix-like DNA-binding domain superfamily/Winged helix DNA-binding domain"/>
    <property type="match status" value="2"/>
</dbReference>
<dbReference type="OrthoDB" id="28610at2157"/>
<protein>
    <submittedName>
        <fullName evidence="1">Uncharacterized protein</fullName>
    </submittedName>
</protein>
<dbReference type="InterPro" id="IPR036390">
    <property type="entry name" value="WH_DNA-bd_sf"/>
</dbReference>
<dbReference type="CDD" id="cd00090">
    <property type="entry name" value="HTH_ARSR"/>
    <property type="match status" value="1"/>
</dbReference>
<proteinExistence type="predicted"/>